<dbReference type="PANTHER" id="PTHR41328:SF3">
    <property type="entry name" value="PBSX PHAGE TERMINASE SMALL SUBUNIT"/>
    <property type="match status" value="1"/>
</dbReference>
<keyword evidence="5" id="KW-1185">Reference proteome</keyword>
<dbReference type="Gene3D" id="1.10.10.1400">
    <property type="entry name" value="Terminase, small subunit, N-terminal DNA-binding domain, HTH motif"/>
    <property type="match status" value="1"/>
</dbReference>
<proteinExistence type="predicted"/>
<dbReference type="PANTHER" id="PTHR41328">
    <property type="entry name" value="TERMINASE SMALL SUBUNIT-RELATED"/>
    <property type="match status" value="1"/>
</dbReference>
<reference evidence="4" key="1">
    <citation type="submission" date="2019-12" db="EMBL/GenBank/DDBJ databases">
        <authorList>
            <person name="zhang j."/>
            <person name="sun C.M."/>
        </authorList>
    </citation>
    <scope>NUCLEOTIDE SEQUENCE</scope>
    <source>
        <strain evidence="4">NS-1</strain>
    </source>
</reference>
<sequence length="298" mass="34264">MVPRSRSPNSIKAEKIYLESNGKAILKDIAEKIGVAPGTVRSWKYRYKWDDKLNNDDNATLQKKENKRNVAKKKKDKTPKHVKIAEESNIQDANLTEKQRLFCLYYVKIFNATMAAIKAGYSPDTAGQIGYQLLQKTSIKKEIRRLKSNMAGELFLDAMDVLRKYVEIAFADITDFVEFGQRKTQVIGQYGPVYEGKGDNKKPVMQTLNYVDLKPSEKIDGTIISQVKQGRDGVSIKLEDKKWALEKLEKYFDLIPDKWKRKIEEEKLAIAKLKADKHDKKDIKVTIIDDIEDDIDED</sequence>
<evidence type="ECO:0000256" key="2">
    <source>
        <dbReference type="ARBA" id="ARBA00023219"/>
    </source>
</evidence>
<dbReference type="KEGG" id="ifn:GM661_00475"/>
<gene>
    <name evidence="4" type="ORF">GM661_00475</name>
</gene>
<dbReference type="Pfam" id="PF03592">
    <property type="entry name" value="Terminase_2"/>
    <property type="match status" value="1"/>
</dbReference>
<accession>A0A8A7KAJ5</accession>
<keyword evidence="1" id="KW-1188">Viral release from host cell</keyword>
<dbReference type="InterPro" id="IPR018925">
    <property type="entry name" value="XtmA-like_N"/>
</dbReference>
<evidence type="ECO:0000259" key="3">
    <source>
        <dbReference type="Pfam" id="PF10668"/>
    </source>
</evidence>
<name>A0A8A7KAJ5_9FIRM</name>
<dbReference type="InterPro" id="IPR005335">
    <property type="entry name" value="Terminase_ssu"/>
</dbReference>
<dbReference type="GO" id="GO:0051276">
    <property type="term" value="P:chromosome organization"/>
    <property type="evidence" value="ECO:0007669"/>
    <property type="project" value="InterPro"/>
</dbReference>
<evidence type="ECO:0000313" key="4">
    <source>
        <dbReference type="EMBL" id="QTL96548.1"/>
    </source>
</evidence>
<organism evidence="4 5">
    <name type="scientific">Iocasia fonsfrigidae</name>
    <dbReference type="NCBI Taxonomy" id="2682810"/>
    <lineage>
        <taxon>Bacteria</taxon>
        <taxon>Bacillati</taxon>
        <taxon>Bacillota</taxon>
        <taxon>Clostridia</taxon>
        <taxon>Halanaerobiales</taxon>
        <taxon>Halanaerobiaceae</taxon>
        <taxon>Iocasia</taxon>
    </lineage>
</organism>
<evidence type="ECO:0000313" key="5">
    <source>
        <dbReference type="Proteomes" id="UP000665020"/>
    </source>
</evidence>
<protein>
    <submittedName>
        <fullName evidence="4">Terminase</fullName>
    </submittedName>
</protein>
<dbReference type="AlphaFoldDB" id="A0A8A7KAJ5"/>
<dbReference type="InterPro" id="IPR038713">
    <property type="entry name" value="Terminase_Gp1_N_sf"/>
</dbReference>
<evidence type="ECO:0000256" key="1">
    <source>
        <dbReference type="ARBA" id="ARBA00022612"/>
    </source>
</evidence>
<dbReference type="Proteomes" id="UP000665020">
    <property type="component" value="Chromosome"/>
</dbReference>
<dbReference type="InterPro" id="IPR052404">
    <property type="entry name" value="SPP1-like_terminase"/>
</dbReference>
<keyword evidence="2" id="KW-0231">Viral genome packaging</keyword>
<dbReference type="EMBL" id="CP046640">
    <property type="protein sequence ID" value="QTL96548.1"/>
    <property type="molecule type" value="Genomic_DNA"/>
</dbReference>
<dbReference type="Pfam" id="PF10668">
    <property type="entry name" value="Phage_terminase"/>
    <property type="match status" value="1"/>
</dbReference>
<feature type="domain" description="PBSX phage terminase small subunit-like N-terminal" evidence="3">
    <location>
        <begin position="3"/>
        <end position="53"/>
    </location>
</feature>